<evidence type="ECO:0000256" key="6">
    <source>
        <dbReference type="ARBA" id="ARBA00047473"/>
    </source>
</evidence>
<dbReference type="InterPro" id="IPR028357">
    <property type="entry name" value="UDPglc_DH_bac"/>
</dbReference>
<protein>
    <recommendedName>
        <fullName evidence="3 7">UDP-glucose 6-dehydrogenase</fullName>
        <ecNumber evidence="3 7">1.1.1.22</ecNumber>
    </recommendedName>
</protein>
<evidence type="ECO:0000313" key="10">
    <source>
        <dbReference type="Proteomes" id="UP001341444"/>
    </source>
</evidence>
<evidence type="ECO:0000256" key="7">
    <source>
        <dbReference type="PIRNR" id="PIRNR000124"/>
    </source>
</evidence>
<comment type="similarity">
    <text evidence="2 7">Belongs to the UDP-glucose/GDP-mannose dehydrogenase family.</text>
</comment>
<dbReference type="SMART" id="SM00984">
    <property type="entry name" value="UDPG_MGDP_dh_C"/>
    <property type="match status" value="1"/>
</dbReference>
<dbReference type="Pfam" id="PF03721">
    <property type="entry name" value="UDPG_MGDP_dh_N"/>
    <property type="match status" value="1"/>
</dbReference>
<comment type="caution">
    <text evidence="9">The sequence shown here is derived from an EMBL/GenBank/DDBJ whole genome shotgun (WGS) entry which is preliminary data.</text>
</comment>
<evidence type="ECO:0000313" key="9">
    <source>
        <dbReference type="EMBL" id="MED1205777.1"/>
    </source>
</evidence>
<dbReference type="SUPFAM" id="SSF52413">
    <property type="entry name" value="UDP-glucose/GDP-mannose dehydrogenase C-terminal domain"/>
    <property type="match status" value="1"/>
</dbReference>
<dbReference type="Gene3D" id="3.40.50.720">
    <property type="entry name" value="NAD(P)-binding Rossmann-like Domain"/>
    <property type="match status" value="2"/>
</dbReference>
<keyword evidence="10" id="KW-1185">Reference proteome</keyword>
<dbReference type="InterPro" id="IPR036220">
    <property type="entry name" value="UDP-Glc/GDP-Man_DH_C_sf"/>
</dbReference>
<dbReference type="InterPro" id="IPR036291">
    <property type="entry name" value="NAD(P)-bd_dom_sf"/>
</dbReference>
<dbReference type="Gene3D" id="1.20.5.100">
    <property type="entry name" value="Cytochrome c1, transmembrane anchor, C-terminal"/>
    <property type="match status" value="1"/>
</dbReference>
<evidence type="ECO:0000256" key="4">
    <source>
        <dbReference type="ARBA" id="ARBA00023002"/>
    </source>
</evidence>
<dbReference type="InterPro" id="IPR014027">
    <property type="entry name" value="UDP-Glc/GDP-Man_DH_C"/>
</dbReference>
<accession>A0ABU6MN05</accession>
<dbReference type="InterPro" id="IPR017476">
    <property type="entry name" value="UDP-Glc/GDP-Man"/>
</dbReference>
<keyword evidence="4 7" id="KW-0560">Oxidoreductase</keyword>
<dbReference type="SUPFAM" id="SSF51735">
    <property type="entry name" value="NAD(P)-binding Rossmann-fold domains"/>
    <property type="match status" value="1"/>
</dbReference>
<dbReference type="InterPro" id="IPR008927">
    <property type="entry name" value="6-PGluconate_DH-like_C_sf"/>
</dbReference>
<dbReference type="RefSeq" id="WP_066264136.1">
    <property type="nucleotide sequence ID" value="NZ_JARMAB010000040.1"/>
</dbReference>
<dbReference type="Proteomes" id="UP001341444">
    <property type="component" value="Unassembled WGS sequence"/>
</dbReference>
<dbReference type="Pfam" id="PF03720">
    <property type="entry name" value="UDPG_MGDP_dh_C"/>
    <property type="match status" value="1"/>
</dbReference>
<dbReference type="PIRSF" id="PIRSF000124">
    <property type="entry name" value="UDPglc_GDPman_dh"/>
    <property type="match status" value="1"/>
</dbReference>
<dbReference type="EC" id="1.1.1.22" evidence="3 7"/>
<dbReference type="SUPFAM" id="SSF48179">
    <property type="entry name" value="6-phosphogluconate dehydrogenase C-terminal domain-like"/>
    <property type="match status" value="1"/>
</dbReference>
<keyword evidence="5 7" id="KW-0520">NAD</keyword>
<dbReference type="PANTHER" id="PTHR43750">
    <property type="entry name" value="UDP-GLUCOSE 6-DEHYDROGENASE TUAD"/>
    <property type="match status" value="1"/>
</dbReference>
<comment type="pathway">
    <text evidence="1">Nucleotide-sugar biosynthesis; UDP-alpha-D-glucuronate biosynthesis; UDP-alpha-D-glucuronate from UDP-alpha-D-glucose: step 1/1.</text>
</comment>
<evidence type="ECO:0000256" key="3">
    <source>
        <dbReference type="ARBA" id="ARBA00012954"/>
    </source>
</evidence>
<evidence type="ECO:0000256" key="1">
    <source>
        <dbReference type="ARBA" id="ARBA00004701"/>
    </source>
</evidence>
<dbReference type="PIRSF" id="PIRSF500134">
    <property type="entry name" value="UDPglc_DH_bac"/>
    <property type="match status" value="1"/>
</dbReference>
<dbReference type="InterPro" id="IPR014026">
    <property type="entry name" value="UDP-Glc/GDP-Man_DH_dimer"/>
</dbReference>
<name>A0ABU6MN05_9BACI</name>
<dbReference type="Pfam" id="PF00984">
    <property type="entry name" value="UDPG_MGDP_dh"/>
    <property type="match status" value="1"/>
</dbReference>
<comment type="catalytic activity">
    <reaction evidence="6 7">
        <text>UDP-alpha-D-glucose + 2 NAD(+) + H2O = UDP-alpha-D-glucuronate + 2 NADH + 3 H(+)</text>
        <dbReference type="Rhea" id="RHEA:23596"/>
        <dbReference type="ChEBI" id="CHEBI:15377"/>
        <dbReference type="ChEBI" id="CHEBI:15378"/>
        <dbReference type="ChEBI" id="CHEBI:57540"/>
        <dbReference type="ChEBI" id="CHEBI:57945"/>
        <dbReference type="ChEBI" id="CHEBI:58052"/>
        <dbReference type="ChEBI" id="CHEBI:58885"/>
        <dbReference type="EC" id="1.1.1.22"/>
    </reaction>
</comment>
<feature type="domain" description="UDP-glucose/GDP-mannose dehydrogenase C-terminal" evidence="8">
    <location>
        <begin position="316"/>
        <end position="417"/>
    </location>
</feature>
<dbReference type="InterPro" id="IPR001732">
    <property type="entry name" value="UDP-Glc/GDP-Man_DH_N"/>
</dbReference>
<sequence length="440" mass="48598">MDITVIGAGYVGTTTAVALAKNGNRVILVDNNKEKIEKLNRSCLPFFEEGIEEALLLLKSKGDLSFTTELSKSIEVCDLLFITVGTPSQDDGKVDLTFVKEVSRTIGKGMNRYKTIVVKSTVPVGTGDVITEIIQEELNKRKVGISFDIVSNPEFLREGKALYDALNPERVVVGIGSEKAKKVMEELYSKYHSVLLFTTVKNAEMIKYASNAYLAMKISYMNELARLSEKVGTNILEVAKGMGMDSRIGPQFLQAGIGYGGSCFPKDIKALTVLGHEQDSPLQILKAVAEVNESQIDWFIDKLINKLGSLTHKRIAVLGLTFKPQTDDIREASSIKVIQKLLQNDSIVTAYDPKGTEYMKKVFSEVLYTSEPIEAVRKADAILVLTEWKEVVELDWKTVKGLVNQPYIMDGRNALNPVYIRSLGFHYSGVGIPAHDAKGC</sequence>
<evidence type="ECO:0000259" key="8">
    <source>
        <dbReference type="SMART" id="SM00984"/>
    </source>
</evidence>
<evidence type="ECO:0000256" key="5">
    <source>
        <dbReference type="ARBA" id="ARBA00023027"/>
    </source>
</evidence>
<reference evidence="9 10" key="1">
    <citation type="submission" date="2023-03" db="EMBL/GenBank/DDBJ databases">
        <title>Bacillus Genome Sequencing.</title>
        <authorList>
            <person name="Dunlap C."/>
        </authorList>
    </citation>
    <scope>NUCLEOTIDE SEQUENCE [LARGE SCALE GENOMIC DNA]</scope>
    <source>
        <strain evidence="9 10">B-23453</strain>
    </source>
</reference>
<dbReference type="EMBL" id="JARMAB010000040">
    <property type="protein sequence ID" value="MED1205777.1"/>
    <property type="molecule type" value="Genomic_DNA"/>
</dbReference>
<dbReference type="PANTHER" id="PTHR43750:SF3">
    <property type="entry name" value="UDP-GLUCOSE 6-DEHYDROGENASE TUAD"/>
    <property type="match status" value="1"/>
</dbReference>
<evidence type="ECO:0000256" key="2">
    <source>
        <dbReference type="ARBA" id="ARBA00006601"/>
    </source>
</evidence>
<gene>
    <name evidence="9" type="ORF">P4T90_22335</name>
</gene>
<dbReference type="NCBIfam" id="TIGR03026">
    <property type="entry name" value="NDP-sugDHase"/>
    <property type="match status" value="1"/>
</dbReference>
<organism evidence="9 10">
    <name type="scientific">Heyndrickxia acidicola</name>
    <dbReference type="NCBI Taxonomy" id="209389"/>
    <lineage>
        <taxon>Bacteria</taxon>
        <taxon>Bacillati</taxon>
        <taxon>Bacillota</taxon>
        <taxon>Bacilli</taxon>
        <taxon>Bacillales</taxon>
        <taxon>Bacillaceae</taxon>
        <taxon>Heyndrickxia</taxon>
    </lineage>
</organism>
<proteinExistence type="inferred from homology"/>